<dbReference type="InterPro" id="IPR050479">
    <property type="entry name" value="CYP11_CYP27_families"/>
</dbReference>
<dbReference type="PANTHER" id="PTHR24279">
    <property type="entry name" value="CYTOCHROME P450"/>
    <property type="match status" value="1"/>
</dbReference>
<dbReference type="Gene3D" id="1.10.630.10">
    <property type="entry name" value="Cytochrome P450"/>
    <property type="match status" value="1"/>
</dbReference>
<dbReference type="EMBL" id="CAJFCJ010000024">
    <property type="protein sequence ID" value="CAD5124874.1"/>
    <property type="molecule type" value="Genomic_DNA"/>
</dbReference>
<dbReference type="PANTHER" id="PTHR24279:SF120">
    <property type="entry name" value="CYTOCHROME P450"/>
    <property type="match status" value="1"/>
</dbReference>
<dbReference type="SUPFAM" id="SSF48264">
    <property type="entry name" value="Cytochrome P450"/>
    <property type="match status" value="1"/>
</dbReference>
<name>A0A7I8W9R4_9ANNE</name>
<accession>A0A7I8W9R4</accession>
<evidence type="ECO:0000256" key="4">
    <source>
        <dbReference type="ARBA" id="ARBA00022723"/>
    </source>
</evidence>
<feature type="domain" description="DUF7043" evidence="9">
    <location>
        <begin position="740"/>
        <end position="831"/>
    </location>
</feature>
<keyword evidence="12" id="KW-1185">Reference proteome</keyword>
<proteinExistence type="inferred from homology"/>
<dbReference type="InterPro" id="IPR055471">
    <property type="entry name" value="DUF7043"/>
</dbReference>
<comment type="similarity">
    <text evidence="2">Belongs to the cytochrome P450 family.</text>
</comment>
<dbReference type="OrthoDB" id="9982946at2759"/>
<organism evidence="11 12">
    <name type="scientific">Dimorphilus gyrociliatus</name>
    <dbReference type="NCBI Taxonomy" id="2664684"/>
    <lineage>
        <taxon>Eukaryota</taxon>
        <taxon>Metazoa</taxon>
        <taxon>Spiralia</taxon>
        <taxon>Lophotrochozoa</taxon>
        <taxon>Annelida</taxon>
        <taxon>Polychaeta</taxon>
        <taxon>Polychaeta incertae sedis</taxon>
        <taxon>Dinophilidae</taxon>
        <taxon>Dimorphilus</taxon>
    </lineage>
</organism>
<evidence type="ECO:0000259" key="9">
    <source>
        <dbReference type="Pfam" id="PF23070"/>
    </source>
</evidence>
<dbReference type="AlphaFoldDB" id="A0A7I8W9R4"/>
<evidence type="ECO:0000256" key="2">
    <source>
        <dbReference type="ARBA" id="ARBA00010617"/>
    </source>
</evidence>
<evidence type="ECO:0000313" key="12">
    <source>
        <dbReference type="Proteomes" id="UP000549394"/>
    </source>
</evidence>
<evidence type="ECO:0000256" key="7">
    <source>
        <dbReference type="ARBA" id="ARBA00023033"/>
    </source>
</evidence>
<comment type="caution">
    <text evidence="11">The sequence shown here is derived from an EMBL/GenBank/DDBJ whole genome shotgun (WGS) entry which is preliminary data.</text>
</comment>
<evidence type="ECO:0000256" key="5">
    <source>
        <dbReference type="ARBA" id="ARBA00023002"/>
    </source>
</evidence>
<dbReference type="CDD" id="cd11054">
    <property type="entry name" value="CYP24A1-like"/>
    <property type="match status" value="1"/>
</dbReference>
<dbReference type="Pfam" id="PF23071">
    <property type="entry name" value="DUF7044"/>
    <property type="match status" value="1"/>
</dbReference>
<evidence type="ECO:0000256" key="3">
    <source>
        <dbReference type="ARBA" id="ARBA00022617"/>
    </source>
</evidence>
<dbReference type="InterPro" id="IPR055470">
    <property type="entry name" value="DUF7042"/>
</dbReference>
<dbReference type="Pfam" id="PF23069">
    <property type="entry name" value="DUF7042"/>
    <property type="match status" value="1"/>
</dbReference>
<dbReference type="GO" id="GO:0020037">
    <property type="term" value="F:heme binding"/>
    <property type="evidence" value="ECO:0007669"/>
    <property type="project" value="InterPro"/>
</dbReference>
<dbReference type="GO" id="GO:0005506">
    <property type="term" value="F:iron ion binding"/>
    <property type="evidence" value="ECO:0007669"/>
    <property type="project" value="InterPro"/>
</dbReference>
<dbReference type="InterPro" id="IPR002403">
    <property type="entry name" value="Cyt_P450_E_grp-IV"/>
</dbReference>
<evidence type="ECO:0000313" key="11">
    <source>
        <dbReference type="EMBL" id="CAD5124874.1"/>
    </source>
</evidence>
<evidence type="ECO:0000256" key="6">
    <source>
        <dbReference type="ARBA" id="ARBA00023004"/>
    </source>
</evidence>
<evidence type="ECO:0000259" key="8">
    <source>
        <dbReference type="Pfam" id="PF23069"/>
    </source>
</evidence>
<dbReference type="GO" id="GO:0016705">
    <property type="term" value="F:oxidoreductase activity, acting on paired donors, with incorporation or reduction of molecular oxygen"/>
    <property type="evidence" value="ECO:0007669"/>
    <property type="project" value="InterPro"/>
</dbReference>
<dbReference type="GO" id="GO:0004497">
    <property type="term" value="F:monooxygenase activity"/>
    <property type="evidence" value="ECO:0007669"/>
    <property type="project" value="UniProtKB-KW"/>
</dbReference>
<feature type="domain" description="DUF7042" evidence="8">
    <location>
        <begin position="592"/>
        <end position="728"/>
    </location>
</feature>
<evidence type="ECO:0000259" key="10">
    <source>
        <dbReference type="Pfam" id="PF23071"/>
    </source>
</evidence>
<sequence>MNFQRLSHLSDIKRLFTRQFLWHSLEGRNSKAFLYSGAEHIKSFTEIPGPRNVPYLGTYLDYKLGKWKSDEYHKALIEKYHKYGKIFKETISGHTRVHLFDPEYVKIVYNNDTKTPKIPPLMETVDIYRKSRGFSPGLGFTNGEEWHKLRSAVQQMMMKPTAVSQYLPMVDEVVLKLITRLNQERDSQGIIDNLNMEIARWNLDSAAMTCFEKDVNALNDNEIALKMIEANRILFELTNSLKFSLPFYKLVPNLSQTWKKLVEAEDFFYKSVYSLINETVEKVKSTPTQVNYTFIRYLFNQKNLDHRDLSVIAFSLFTDGLSTTVPVTVGQLYCLAANRDKQEQLFEEINRHSNKKSPLTIQQINNMSYLKACIKEGFRFFPVGIDVNRILQRDLDIGGYSIPKGTEVSLNTNLLLREEEYFKDADKYKPERWLRGSPERQEEEVINERDGIGRSMCKIPSQFRGDYFSMERRNDIETTINDRLIDMREKDESDGTDVVRWKTKFWGHCVDILNNNETDANGNHDSRILMYNRTEKCYQCFDMFYKTPNIIQYRTTNCIKYSNQPSIEEGCKDLSDTSAVNTFFRKTLVVVNCKNTFEGTFHFTYEMDIGGGGICNSRSSLIKACQEPGSRYKDNEIFYMNFGRCNDVSTSRNERVEFQCLGSWADKNGNVWSAVAELAKEPWRERFRCMMTRFDQEEMNNRIRYSMSWWADCSQLQSPYEGPIRLILEPVAGVGRPIEPGCNLPRNFTGNWFYQSEQDVDVQINSTHIYFKTKLDQYSYKESYFICQMTSGNRYLMQAITVGKCEVDYICFEFLPRHHSVIRWRMGRPYRLTEMERADPRHNEKIFRLGCTWSSFTFNRNDVNWMYNTFLLNPPVPILCPIRGRYQFKQIGNENEKYRTRYRGITERPRHSIPCDKYVTEFKSCDDNANKIAIDAEYCETVDHIGMPIGEYGSFY</sequence>
<gene>
    <name evidence="11" type="ORF">DGYR_LOCUS12349</name>
</gene>
<keyword evidence="6" id="KW-0408">Iron</keyword>
<reference evidence="11 12" key="1">
    <citation type="submission" date="2020-08" db="EMBL/GenBank/DDBJ databases">
        <authorList>
            <person name="Hejnol A."/>
        </authorList>
    </citation>
    <scope>NUCLEOTIDE SEQUENCE [LARGE SCALE GENOMIC DNA]</scope>
</reference>
<dbReference type="Proteomes" id="UP000549394">
    <property type="component" value="Unassembled WGS sequence"/>
</dbReference>
<feature type="domain" description="DUF7044" evidence="10">
    <location>
        <begin position="456"/>
        <end position="573"/>
    </location>
</feature>
<dbReference type="InterPro" id="IPR055472">
    <property type="entry name" value="DUF7044"/>
</dbReference>
<comment type="cofactor">
    <cofactor evidence="1">
        <name>heme</name>
        <dbReference type="ChEBI" id="CHEBI:30413"/>
    </cofactor>
</comment>
<protein>
    <submittedName>
        <fullName evidence="11">DgyrCDS13126</fullName>
    </submittedName>
</protein>
<dbReference type="InterPro" id="IPR001128">
    <property type="entry name" value="Cyt_P450"/>
</dbReference>
<keyword evidence="3" id="KW-0349">Heme</keyword>
<keyword evidence="4" id="KW-0479">Metal-binding</keyword>
<dbReference type="Pfam" id="PF23070">
    <property type="entry name" value="DUF7043"/>
    <property type="match status" value="1"/>
</dbReference>
<evidence type="ECO:0000256" key="1">
    <source>
        <dbReference type="ARBA" id="ARBA00001971"/>
    </source>
</evidence>
<dbReference type="PRINTS" id="PR00465">
    <property type="entry name" value="EP450IV"/>
</dbReference>
<keyword evidence="7" id="KW-0503">Monooxygenase</keyword>
<dbReference type="Pfam" id="PF00067">
    <property type="entry name" value="p450"/>
    <property type="match status" value="1"/>
</dbReference>
<keyword evidence="5" id="KW-0560">Oxidoreductase</keyword>
<dbReference type="InterPro" id="IPR036396">
    <property type="entry name" value="Cyt_P450_sf"/>
</dbReference>